<accession>A0ABQ9VFD9</accession>
<organism evidence="2 3">
    <name type="scientific">Saguinus oedipus</name>
    <name type="common">Cotton-top tamarin</name>
    <name type="synonym">Oedipomidas oedipus</name>
    <dbReference type="NCBI Taxonomy" id="9490"/>
    <lineage>
        <taxon>Eukaryota</taxon>
        <taxon>Metazoa</taxon>
        <taxon>Chordata</taxon>
        <taxon>Craniata</taxon>
        <taxon>Vertebrata</taxon>
        <taxon>Euteleostomi</taxon>
        <taxon>Mammalia</taxon>
        <taxon>Eutheria</taxon>
        <taxon>Euarchontoglires</taxon>
        <taxon>Primates</taxon>
        <taxon>Haplorrhini</taxon>
        <taxon>Platyrrhini</taxon>
        <taxon>Cebidae</taxon>
        <taxon>Callitrichinae</taxon>
        <taxon>Saguinus</taxon>
    </lineage>
</organism>
<dbReference type="Proteomes" id="UP001266305">
    <property type="component" value="Unassembled WGS sequence"/>
</dbReference>
<feature type="compositionally biased region" description="Pro residues" evidence="1">
    <location>
        <begin position="9"/>
        <end position="20"/>
    </location>
</feature>
<proteinExistence type="predicted"/>
<gene>
    <name evidence="2" type="ORF">P7K49_013258</name>
</gene>
<dbReference type="EMBL" id="JASSZA010000006">
    <property type="protein sequence ID" value="KAK2108093.1"/>
    <property type="molecule type" value="Genomic_DNA"/>
</dbReference>
<evidence type="ECO:0000256" key="1">
    <source>
        <dbReference type="SAM" id="MobiDB-lite"/>
    </source>
</evidence>
<feature type="non-terminal residue" evidence="2">
    <location>
        <position position="1"/>
    </location>
</feature>
<protein>
    <submittedName>
        <fullName evidence="2">Uncharacterized protein</fullName>
    </submittedName>
</protein>
<name>A0ABQ9VFD9_SAGOE</name>
<feature type="region of interest" description="Disordered" evidence="1">
    <location>
        <begin position="1"/>
        <end position="25"/>
    </location>
</feature>
<evidence type="ECO:0000313" key="2">
    <source>
        <dbReference type="EMBL" id="KAK2108093.1"/>
    </source>
</evidence>
<comment type="caution">
    <text evidence="2">The sequence shown here is derived from an EMBL/GenBank/DDBJ whole genome shotgun (WGS) entry which is preliminary data.</text>
</comment>
<evidence type="ECO:0000313" key="3">
    <source>
        <dbReference type="Proteomes" id="UP001266305"/>
    </source>
</evidence>
<keyword evidence="3" id="KW-1185">Reference proteome</keyword>
<reference evidence="2 3" key="1">
    <citation type="submission" date="2023-05" db="EMBL/GenBank/DDBJ databases">
        <title>B98-5 Cell Line De Novo Hybrid Assembly: An Optical Mapping Approach.</title>
        <authorList>
            <person name="Kananen K."/>
            <person name="Auerbach J.A."/>
            <person name="Kautto E."/>
            <person name="Blachly J.S."/>
        </authorList>
    </citation>
    <scope>NUCLEOTIDE SEQUENCE [LARGE SCALE GENOMIC DNA]</scope>
    <source>
        <strain evidence="2">B95-8</strain>
        <tissue evidence="2">Cell line</tissue>
    </source>
</reference>
<sequence length="142" mass="15827">HLGLRPPGCLSPPPPAPPRLQPERSWHPPAWELELIWACDPRAARPRPPASPRLQPERSWHPPAWELELIYLQLQREAVSEAPPHPTIPLQHLRQAPCWPRPPPSAEPCKSQPAGSRPTAPWPCQMAVCIATRPQGCLPTGQ</sequence>
<feature type="region of interest" description="Disordered" evidence="1">
    <location>
        <begin position="94"/>
        <end position="120"/>
    </location>
</feature>